<accession>A0A5J9VGR6</accession>
<evidence type="ECO:0000313" key="1">
    <source>
        <dbReference type="EMBL" id="TVU34110.1"/>
    </source>
</evidence>
<dbReference type="Gramene" id="TVU34110">
    <property type="protein sequence ID" value="TVU34110"/>
    <property type="gene ID" value="EJB05_15938"/>
</dbReference>
<proteinExistence type="predicted"/>
<protein>
    <recommendedName>
        <fullName evidence="3">F-box associated domain-containing protein</fullName>
    </recommendedName>
</protein>
<keyword evidence="2" id="KW-1185">Reference proteome</keyword>
<comment type="caution">
    <text evidence="1">The sequence shown here is derived from an EMBL/GenBank/DDBJ whole genome shotgun (WGS) entry which is preliminary data.</text>
</comment>
<dbReference type="PANTHER" id="PTHR33207">
    <property type="entry name" value="F-BOX DOMAIN CONTAINING PROTEIN-RELATED"/>
    <property type="match status" value="1"/>
</dbReference>
<feature type="non-terminal residue" evidence="1">
    <location>
        <position position="1"/>
    </location>
</feature>
<evidence type="ECO:0000313" key="2">
    <source>
        <dbReference type="Proteomes" id="UP000324897"/>
    </source>
</evidence>
<sequence>MVRSLVAQGPHRHDAAGLPETMCLLNPTAPRTGRFFLDFSQKDILDGHFGFPVVHKAHLLCSEEDPFSFRVVRIASDESRVRAAVFSSDINEWSLYPWVDVQVPSSSVGGTWLLSNNSSMQANGFLYWIQENHKHMITLDPTTMSFLVTELPPCPHPWDCTCSVGETSSGEACIVYAAADDFGVGMFVSGGGISNGGVDKWVPHKRDNMQTELRRVLGTSEVCYDGMQVVAVRNGFAYLATSRSPSFSSDFHNWILSLSLDTMKLDKLIGTACEGCFVHPYVMSWPSTLVGNYGSFALEYGT</sequence>
<dbReference type="EMBL" id="RWGY01000009">
    <property type="protein sequence ID" value="TVU34110.1"/>
    <property type="molecule type" value="Genomic_DNA"/>
</dbReference>
<dbReference type="AlphaFoldDB" id="A0A5J9VGR6"/>
<name>A0A5J9VGR6_9POAL</name>
<gene>
    <name evidence="1" type="ORF">EJB05_15938</name>
</gene>
<organism evidence="1 2">
    <name type="scientific">Eragrostis curvula</name>
    <name type="common">weeping love grass</name>
    <dbReference type="NCBI Taxonomy" id="38414"/>
    <lineage>
        <taxon>Eukaryota</taxon>
        <taxon>Viridiplantae</taxon>
        <taxon>Streptophyta</taxon>
        <taxon>Embryophyta</taxon>
        <taxon>Tracheophyta</taxon>
        <taxon>Spermatophyta</taxon>
        <taxon>Magnoliopsida</taxon>
        <taxon>Liliopsida</taxon>
        <taxon>Poales</taxon>
        <taxon>Poaceae</taxon>
        <taxon>PACMAD clade</taxon>
        <taxon>Chloridoideae</taxon>
        <taxon>Eragrostideae</taxon>
        <taxon>Eragrostidinae</taxon>
        <taxon>Eragrostis</taxon>
    </lineage>
</organism>
<reference evidence="1 2" key="1">
    <citation type="journal article" date="2019" name="Sci. Rep.">
        <title>A high-quality genome of Eragrostis curvula grass provides insights into Poaceae evolution and supports new strategies to enhance forage quality.</title>
        <authorList>
            <person name="Carballo J."/>
            <person name="Santos B.A.C.M."/>
            <person name="Zappacosta D."/>
            <person name="Garbus I."/>
            <person name="Selva J.P."/>
            <person name="Gallo C.A."/>
            <person name="Diaz A."/>
            <person name="Albertini E."/>
            <person name="Caccamo M."/>
            <person name="Echenique V."/>
        </authorList>
    </citation>
    <scope>NUCLEOTIDE SEQUENCE [LARGE SCALE GENOMIC DNA]</scope>
    <source>
        <strain evidence="2">cv. Victoria</strain>
        <tissue evidence="1">Leaf</tissue>
    </source>
</reference>
<dbReference type="Proteomes" id="UP000324897">
    <property type="component" value="Unassembled WGS sequence"/>
</dbReference>
<evidence type="ECO:0008006" key="3">
    <source>
        <dbReference type="Google" id="ProtNLM"/>
    </source>
</evidence>